<reference evidence="1 2" key="1">
    <citation type="submission" date="2019-07" db="EMBL/GenBank/DDBJ databases">
        <authorList>
            <person name="Jastrzebski P J."/>
            <person name="Paukszto L."/>
            <person name="Jastrzebski P J."/>
        </authorList>
    </citation>
    <scope>NUCLEOTIDE SEQUENCE [LARGE SCALE GENOMIC DNA]</scope>
    <source>
        <strain evidence="1 2">WMS-il1</strain>
    </source>
</reference>
<dbReference type="EMBL" id="CABIJS010000111">
    <property type="protein sequence ID" value="VUZ43440.1"/>
    <property type="molecule type" value="Genomic_DNA"/>
</dbReference>
<dbReference type="AlphaFoldDB" id="A0A564Y853"/>
<name>A0A564Y853_HYMDI</name>
<feature type="non-terminal residue" evidence="1">
    <location>
        <position position="114"/>
    </location>
</feature>
<accession>A0A564Y853</accession>
<organism evidence="1 2">
    <name type="scientific">Hymenolepis diminuta</name>
    <name type="common">Rat tapeworm</name>
    <dbReference type="NCBI Taxonomy" id="6216"/>
    <lineage>
        <taxon>Eukaryota</taxon>
        <taxon>Metazoa</taxon>
        <taxon>Spiralia</taxon>
        <taxon>Lophotrochozoa</taxon>
        <taxon>Platyhelminthes</taxon>
        <taxon>Cestoda</taxon>
        <taxon>Eucestoda</taxon>
        <taxon>Cyclophyllidea</taxon>
        <taxon>Hymenolepididae</taxon>
        <taxon>Hymenolepis</taxon>
    </lineage>
</organism>
<feature type="non-terminal residue" evidence="1">
    <location>
        <position position="1"/>
    </location>
</feature>
<proteinExistence type="predicted"/>
<dbReference type="Proteomes" id="UP000321570">
    <property type="component" value="Unassembled WGS sequence"/>
</dbReference>
<evidence type="ECO:0000313" key="2">
    <source>
        <dbReference type="Proteomes" id="UP000321570"/>
    </source>
</evidence>
<gene>
    <name evidence="1" type="ORF">WMSIL1_LOCUS3572</name>
</gene>
<keyword evidence="2" id="KW-1185">Reference proteome</keyword>
<protein>
    <submittedName>
        <fullName evidence="1">Uncharacterized protein</fullName>
    </submittedName>
</protein>
<sequence length="114" mass="13397">RFGYEYEPGQFATICFFAVYLPDKHREVESEKPFTFTCNALALWPVIQQTPNDNWRTYWSYQPDEKAKTLGMKSRNEMWLSVLRVSSFSDGDSDGTESLENNFTELTLFDTEKR</sequence>
<evidence type="ECO:0000313" key="1">
    <source>
        <dbReference type="EMBL" id="VUZ43440.1"/>
    </source>
</evidence>